<feature type="region of interest" description="Disordered" evidence="1">
    <location>
        <begin position="152"/>
        <end position="181"/>
    </location>
</feature>
<protein>
    <submittedName>
        <fullName evidence="2">Uncharacterized protein</fullName>
    </submittedName>
</protein>
<sequence>MPACVRVCPERRLCPRTLEVSRATHGCCGAPRPPRLTACRTPLSAGDVCPKAARFCRDPRRAGGTVRGRLHLQALAVGGCCVPCRTTWTNGPMREWASVSVCLGSVKVGPSDSHPHESLRRWVSESGSISRCPVSERDGLIFTTGQLEKMGISSHSPPFPTPTLQPLGGESNRSGRSQRRVAGLAPGAAVAGGLGGSLSFRCIVRSRCLKDARAAGVRDPPTRRHVCPVTVMTVCGRCFCRGVYGSAGRNGCPQMQKSHDTPEDRCPLFEYRYDTHTSSACAGHSALYIRIHLHTLLHGVPPFSCSARTPQPDNNASLLSVVLYPALHSANSGIVLVV</sequence>
<proteinExistence type="predicted"/>
<dbReference type="AlphaFoldDB" id="A0A7S4LMB9"/>
<evidence type="ECO:0000256" key="1">
    <source>
        <dbReference type="SAM" id="MobiDB-lite"/>
    </source>
</evidence>
<dbReference type="EMBL" id="HBJA01145749">
    <property type="protein sequence ID" value="CAE0838739.1"/>
    <property type="molecule type" value="Transcribed_RNA"/>
</dbReference>
<evidence type="ECO:0000313" key="2">
    <source>
        <dbReference type="EMBL" id="CAE0838739.1"/>
    </source>
</evidence>
<gene>
    <name evidence="2" type="ORF">EGYM00163_LOCUS50111</name>
</gene>
<name>A0A7S4LMB9_9EUGL</name>
<accession>A0A7S4LMB9</accession>
<reference evidence="2" key="1">
    <citation type="submission" date="2021-01" db="EMBL/GenBank/DDBJ databases">
        <authorList>
            <person name="Corre E."/>
            <person name="Pelletier E."/>
            <person name="Niang G."/>
            <person name="Scheremetjew M."/>
            <person name="Finn R."/>
            <person name="Kale V."/>
            <person name="Holt S."/>
            <person name="Cochrane G."/>
            <person name="Meng A."/>
            <person name="Brown T."/>
            <person name="Cohen L."/>
        </authorList>
    </citation>
    <scope>NUCLEOTIDE SEQUENCE</scope>
    <source>
        <strain evidence="2">CCMP1594</strain>
    </source>
</reference>
<organism evidence="2">
    <name type="scientific">Eutreptiella gymnastica</name>
    <dbReference type="NCBI Taxonomy" id="73025"/>
    <lineage>
        <taxon>Eukaryota</taxon>
        <taxon>Discoba</taxon>
        <taxon>Euglenozoa</taxon>
        <taxon>Euglenida</taxon>
        <taxon>Spirocuta</taxon>
        <taxon>Euglenophyceae</taxon>
        <taxon>Eutreptiales</taxon>
        <taxon>Eutreptiaceae</taxon>
        <taxon>Eutreptiella</taxon>
    </lineage>
</organism>